<dbReference type="Proteomes" id="UP000000377">
    <property type="component" value="Chromosome"/>
</dbReference>
<evidence type="ECO:0000313" key="2">
    <source>
        <dbReference type="EMBL" id="ADI13023.1"/>
    </source>
</evidence>
<dbReference type="PATRIC" id="fig|749414.3.peg.10199"/>
<dbReference type="HOGENOM" id="CLU_115428_0_0_11"/>
<gene>
    <name evidence="2" type="ordered locus">SBI_09905</name>
</gene>
<dbReference type="Gene3D" id="3.60.20.10">
    <property type="entry name" value="Glutamine Phosphoribosylpyrophosphate, subunit 1, domain 1"/>
    <property type="match status" value="1"/>
</dbReference>
<dbReference type="InterPro" id="IPR002692">
    <property type="entry name" value="S45"/>
</dbReference>
<feature type="chain" id="PRO_5003094094" evidence="1">
    <location>
        <begin position="21"/>
        <end position="206"/>
    </location>
</feature>
<dbReference type="GO" id="GO:0016787">
    <property type="term" value="F:hydrolase activity"/>
    <property type="evidence" value="ECO:0007669"/>
    <property type="project" value="InterPro"/>
</dbReference>
<keyword evidence="1" id="KW-0732">Signal</keyword>
<protein>
    <submittedName>
        <fullName evidence="2">Putative penicillin amidase family protein</fullName>
    </submittedName>
</protein>
<accession>D7CDI1</accession>
<evidence type="ECO:0000313" key="3">
    <source>
        <dbReference type="Proteomes" id="UP000000377"/>
    </source>
</evidence>
<dbReference type="eggNOG" id="COG2366">
    <property type="taxonomic scope" value="Bacteria"/>
</dbReference>
<dbReference type="InterPro" id="IPR029055">
    <property type="entry name" value="Ntn_hydrolases_N"/>
</dbReference>
<dbReference type="InterPro" id="IPR043147">
    <property type="entry name" value="Penicillin_amidase_A-knob"/>
</dbReference>
<dbReference type="SUPFAM" id="SSF56235">
    <property type="entry name" value="N-terminal nucleophile aminohydrolases (Ntn hydrolases)"/>
    <property type="match status" value="1"/>
</dbReference>
<proteinExistence type="predicted"/>
<feature type="signal peptide" evidence="1">
    <location>
        <begin position="1"/>
        <end position="20"/>
    </location>
</feature>
<dbReference type="GO" id="GO:0017000">
    <property type="term" value="P:antibiotic biosynthetic process"/>
    <property type="evidence" value="ECO:0007669"/>
    <property type="project" value="InterPro"/>
</dbReference>
<evidence type="ECO:0000256" key="1">
    <source>
        <dbReference type="SAM" id="SignalP"/>
    </source>
</evidence>
<dbReference type="STRING" id="749414.SBI_09905"/>
<dbReference type="Pfam" id="PF01804">
    <property type="entry name" value="Penicil_amidase"/>
    <property type="match status" value="1"/>
</dbReference>
<sequence length="206" mass="21744">MAVVAAVAVMGTTAASGSPAAEGGPDSRGSWLSANYWTRPLGGQGVEKLPWRVPFDPNDPVHTPNSLDSGSSAVRDAFGRAVLALRNTGIPLNAPLSDIQKVTRNDEQIPIHGSPGELGVLNVITPGQVDGKLDIVFGSSFIQQVRFTADGPPQALSVLTYSQSANPNSPHYVDQTKVFSAGQWVTERFTEEQIAASPALEIKVLD</sequence>
<dbReference type="AlphaFoldDB" id="D7CDI1"/>
<name>D7CDI1_STRBB</name>
<keyword evidence="3" id="KW-1185">Reference proteome</keyword>
<dbReference type="EMBL" id="CP002047">
    <property type="protein sequence ID" value="ADI13023.1"/>
    <property type="molecule type" value="Genomic_DNA"/>
</dbReference>
<dbReference type="KEGG" id="sbh:SBI_09905"/>
<organism evidence="2 3">
    <name type="scientific">Streptomyces bingchenggensis (strain BCW-1)</name>
    <dbReference type="NCBI Taxonomy" id="749414"/>
    <lineage>
        <taxon>Bacteria</taxon>
        <taxon>Bacillati</taxon>
        <taxon>Actinomycetota</taxon>
        <taxon>Actinomycetes</taxon>
        <taxon>Kitasatosporales</taxon>
        <taxon>Streptomycetaceae</taxon>
        <taxon>Streptomyces</taxon>
    </lineage>
</organism>
<dbReference type="Gene3D" id="1.10.1400.10">
    <property type="match status" value="1"/>
</dbReference>
<reference evidence="2 3" key="1">
    <citation type="journal article" date="2010" name="J. Bacteriol.">
        <title>Genome sequence of the milbemycin-producing bacterium Streptomyces bingchenggensis.</title>
        <authorList>
            <person name="Wang X.J."/>
            <person name="Yan Y.J."/>
            <person name="Zhang B."/>
            <person name="An J."/>
            <person name="Wang J.J."/>
            <person name="Tian J."/>
            <person name="Jiang L."/>
            <person name="Chen Y.H."/>
            <person name="Huang S.X."/>
            <person name="Yin M."/>
            <person name="Zhang J."/>
            <person name="Gao A.L."/>
            <person name="Liu C.X."/>
            <person name="Zhu Z.X."/>
            <person name="Xiang W.S."/>
        </authorList>
    </citation>
    <scope>NUCLEOTIDE SEQUENCE [LARGE SCALE GENOMIC DNA]</scope>
    <source>
        <strain evidence="2 3">BCW-1</strain>
    </source>
</reference>